<dbReference type="PANTHER" id="PTHR42773:SF1">
    <property type="entry name" value="METALLO-BETA-LACTAMASE FAMILY PROTEIN"/>
    <property type="match status" value="1"/>
</dbReference>
<sequence>MAAATASINFHIRRSFHYNENVLHRQSSFAKRVKASQTPSIIIASLRARRPQNVSGDFFVDHTCIDCDTCRWMAPVTINTSY</sequence>
<organism evidence="1 2">
    <name type="scientific">Datura stramonium</name>
    <name type="common">Jimsonweed</name>
    <name type="synonym">Common thornapple</name>
    <dbReference type="NCBI Taxonomy" id="4076"/>
    <lineage>
        <taxon>Eukaryota</taxon>
        <taxon>Viridiplantae</taxon>
        <taxon>Streptophyta</taxon>
        <taxon>Embryophyta</taxon>
        <taxon>Tracheophyta</taxon>
        <taxon>Spermatophyta</taxon>
        <taxon>Magnoliopsida</taxon>
        <taxon>eudicotyledons</taxon>
        <taxon>Gunneridae</taxon>
        <taxon>Pentapetalae</taxon>
        <taxon>asterids</taxon>
        <taxon>lamiids</taxon>
        <taxon>Solanales</taxon>
        <taxon>Solanaceae</taxon>
        <taxon>Solanoideae</taxon>
        <taxon>Datureae</taxon>
        <taxon>Datura</taxon>
    </lineage>
</organism>
<evidence type="ECO:0000313" key="2">
    <source>
        <dbReference type="Proteomes" id="UP000823775"/>
    </source>
</evidence>
<dbReference type="EMBL" id="JACEIK010004125">
    <property type="protein sequence ID" value="MCD9644339.1"/>
    <property type="molecule type" value="Genomic_DNA"/>
</dbReference>
<evidence type="ECO:0000313" key="1">
    <source>
        <dbReference type="EMBL" id="MCD9644339.1"/>
    </source>
</evidence>
<gene>
    <name evidence="1" type="ORF">HAX54_032525</name>
</gene>
<proteinExistence type="predicted"/>
<name>A0ABS8VBU6_DATST</name>
<accession>A0ABS8VBU6</accession>
<reference evidence="1 2" key="1">
    <citation type="journal article" date="2021" name="BMC Genomics">
        <title>Datura genome reveals duplications of psychoactive alkaloid biosynthetic genes and high mutation rate following tissue culture.</title>
        <authorList>
            <person name="Rajewski A."/>
            <person name="Carter-House D."/>
            <person name="Stajich J."/>
            <person name="Litt A."/>
        </authorList>
    </citation>
    <scope>NUCLEOTIDE SEQUENCE [LARGE SCALE GENOMIC DNA]</scope>
    <source>
        <strain evidence="1">AR-01</strain>
    </source>
</reference>
<dbReference type="Pfam" id="PF13370">
    <property type="entry name" value="Fer4_13"/>
    <property type="match status" value="1"/>
</dbReference>
<comment type="caution">
    <text evidence="1">The sequence shown here is derived from an EMBL/GenBank/DDBJ whole genome shotgun (WGS) entry which is preliminary data.</text>
</comment>
<keyword evidence="2" id="KW-1185">Reference proteome</keyword>
<dbReference type="Proteomes" id="UP000823775">
    <property type="component" value="Unassembled WGS sequence"/>
</dbReference>
<dbReference type="PANTHER" id="PTHR42773">
    <property type="entry name" value="METALLO-BETA-LACTAMASE-RELATED"/>
    <property type="match status" value="1"/>
</dbReference>
<protein>
    <submittedName>
        <fullName evidence="1">Uncharacterized protein</fullName>
    </submittedName>
</protein>